<sequence length="398" mass="43894">MIPSDAAHLDLRALQLDRRCCGAAGRRLLAARHNLGQRRGERLRLERRAHGGWCGRVEGGDDGLCAGKRRSSCCKRDALVRRRLRVRRARRPRRRLAKRVGQALTHAAMPQPRRVRGFGASLALLERQRRGRLVAGELEWLNIGPQSRLHLQASRRGAPRVQAHCGDRLFGWRRRGSVLHWRRRGGRLGCGDCGRRRLDARLVRQAGGGHVLRLRRRCLGQRSGVVRRVQRVARHAARHARAAADGAAEEVAHAPALRRRRGRRRGCLIARRVRAGTHGGSGRSRRRRRHGGSRSADCLDGHGRRADEARRCGGKSGARGASCPAARGGRRLGGASTGVQEQDRWTRGEDDSRAAWMRMEFGRARGVERRCACGLGAGGVGGAARGAVPGARDKHHAA</sequence>
<dbReference type="RefSeq" id="XP_025597915.1">
    <property type="nucleotide sequence ID" value="XM_025745651.1"/>
</dbReference>
<reference evidence="2 3" key="1">
    <citation type="journal article" date="2018" name="Mol. Biol. Evol.">
        <title>Broad Genomic Sampling Reveals a Smut Pathogenic Ancestry of the Fungal Clade Ustilaginomycotina.</title>
        <authorList>
            <person name="Kijpornyongpan T."/>
            <person name="Mondo S.J."/>
            <person name="Barry K."/>
            <person name="Sandor L."/>
            <person name="Lee J."/>
            <person name="Lipzen A."/>
            <person name="Pangilinan J."/>
            <person name="LaButti K."/>
            <person name="Hainaut M."/>
            <person name="Henrissat B."/>
            <person name="Grigoriev I.V."/>
            <person name="Spatafora J.W."/>
            <person name="Aime M.C."/>
        </authorList>
    </citation>
    <scope>NUCLEOTIDE SEQUENCE [LARGE SCALE GENOMIC DNA]</scope>
    <source>
        <strain evidence="2 3">MCA 4186</strain>
    </source>
</reference>
<keyword evidence="3" id="KW-1185">Reference proteome</keyword>
<evidence type="ECO:0000313" key="2">
    <source>
        <dbReference type="EMBL" id="PWN97636.1"/>
    </source>
</evidence>
<feature type="compositionally biased region" description="Basic and acidic residues" evidence="1">
    <location>
        <begin position="297"/>
        <end position="311"/>
    </location>
</feature>
<dbReference type="Proteomes" id="UP000245946">
    <property type="component" value="Unassembled WGS sequence"/>
</dbReference>
<gene>
    <name evidence="2" type="ORF">FA09DRAFT_41640</name>
</gene>
<proteinExistence type="predicted"/>
<dbReference type="GeneID" id="37273195"/>
<evidence type="ECO:0000313" key="3">
    <source>
        <dbReference type="Proteomes" id="UP000245946"/>
    </source>
</evidence>
<organism evidence="2 3">
    <name type="scientific">Tilletiopsis washingtonensis</name>
    <dbReference type="NCBI Taxonomy" id="58919"/>
    <lineage>
        <taxon>Eukaryota</taxon>
        <taxon>Fungi</taxon>
        <taxon>Dikarya</taxon>
        <taxon>Basidiomycota</taxon>
        <taxon>Ustilaginomycotina</taxon>
        <taxon>Exobasidiomycetes</taxon>
        <taxon>Entylomatales</taxon>
        <taxon>Entylomatales incertae sedis</taxon>
        <taxon>Tilletiopsis</taxon>
    </lineage>
</organism>
<accession>A0A316Z8Q6</accession>
<feature type="compositionally biased region" description="Basic residues" evidence="1">
    <location>
        <begin position="283"/>
        <end position="292"/>
    </location>
</feature>
<protein>
    <submittedName>
        <fullName evidence="2">Uncharacterized protein</fullName>
    </submittedName>
</protein>
<feature type="region of interest" description="Disordered" evidence="1">
    <location>
        <begin position="268"/>
        <end position="350"/>
    </location>
</feature>
<name>A0A316Z8Q6_9BASI</name>
<evidence type="ECO:0000256" key="1">
    <source>
        <dbReference type="SAM" id="MobiDB-lite"/>
    </source>
</evidence>
<dbReference type="AlphaFoldDB" id="A0A316Z8Q6"/>
<feature type="compositionally biased region" description="Basic and acidic residues" evidence="1">
    <location>
        <begin position="341"/>
        <end position="350"/>
    </location>
</feature>
<dbReference type="EMBL" id="KZ819294">
    <property type="protein sequence ID" value="PWN97636.1"/>
    <property type="molecule type" value="Genomic_DNA"/>
</dbReference>